<evidence type="ECO:0000313" key="4">
    <source>
        <dbReference type="Proteomes" id="UP000013909"/>
    </source>
</evidence>
<feature type="coiled-coil region" evidence="1">
    <location>
        <begin position="584"/>
        <end position="618"/>
    </location>
</feature>
<reference evidence="3 4" key="1">
    <citation type="submission" date="2013-02" db="EMBL/GenBank/DDBJ databases">
        <title>A novel strain isolated from Lonar lake, Maharashtra, India.</title>
        <authorList>
            <person name="Singh A."/>
        </authorList>
    </citation>
    <scope>NUCLEOTIDE SEQUENCE [LARGE SCALE GENOMIC DNA]</scope>
    <source>
        <strain evidence="3 4">AK24</strain>
    </source>
</reference>
<comment type="caution">
    <text evidence="3">The sequence shown here is derived from an EMBL/GenBank/DDBJ whole genome shotgun (WGS) entry which is preliminary data.</text>
</comment>
<protein>
    <recommendedName>
        <fullName evidence="5">DUF349 domain-containing protein</fullName>
    </recommendedName>
</protein>
<sequence length="618" mass="72213">MENDKEMSQEDNKVTQQVNEQVEAGSKVGAHEVNAESEEEQVEENHEEEAIDYSGYSKLKLLQALKDILNENEYIKKDALVNDIKSHFDEIYHKEKDSALEQFLSNGGEADDFAYRDADEDKLFFVAYHEFKSRRSKQIKENERVKEQNALAKNAVLDKLRELVDSEETTSSINAIKAIQQEWKSIGPVPANQNKNLWASYNALMDRFYDNQSIYFELKELDRKKNLENKSEICERAEGLAAIDDLKEAIKVLNELHEEFKHIGPVPREEQERVWQRFKAASDAVYARRKDYYEAQKSVFKGNLDLKLKLIEKLQPFKDFQADRIKEWNLKTKEMLSIQKDWEAIGPVPKENGKDVNKAFWGLFKQFFSHKNQFFKELDDIRKKNKEKAEQLIAEAEKFQESTDWKHAADELIRLQKEWKGLGPMPEKIRDELYNRFKTACDTFFQSRRNSNKEANKEYEDNLAKKAELCRRIVEEAKTGSGLSEEQLEHYIHEFNAIGFVPRKNMKEISASFSDAVDAYIGRLGVEGADKEEFLFRLNLNKIQADPNSARVLNKKEHGIRKQITDLENSITLWKNNLEFFAASKTADKLKDQFEVKIDKAEQEVDRLKKKLSIIREF</sequence>
<feature type="region of interest" description="Disordered" evidence="2">
    <location>
        <begin position="1"/>
        <end position="50"/>
    </location>
</feature>
<dbReference type="AlphaFoldDB" id="R7ZV73"/>
<name>R7ZV73_9BACT</name>
<feature type="compositionally biased region" description="Acidic residues" evidence="2">
    <location>
        <begin position="35"/>
        <end position="50"/>
    </location>
</feature>
<evidence type="ECO:0000256" key="1">
    <source>
        <dbReference type="SAM" id="Coils"/>
    </source>
</evidence>
<organism evidence="3 4">
    <name type="scientific">Lunatimonas lonarensis</name>
    <dbReference type="NCBI Taxonomy" id="1232681"/>
    <lineage>
        <taxon>Bacteria</taxon>
        <taxon>Pseudomonadati</taxon>
        <taxon>Bacteroidota</taxon>
        <taxon>Cytophagia</taxon>
        <taxon>Cytophagales</taxon>
        <taxon>Cyclobacteriaceae</taxon>
    </lineage>
</organism>
<dbReference type="InterPro" id="IPR007139">
    <property type="entry name" value="DUF349"/>
</dbReference>
<dbReference type="Pfam" id="PF03993">
    <property type="entry name" value="DUF349"/>
    <property type="match status" value="5"/>
</dbReference>
<proteinExistence type="predicted"/>
<dbReference type="OrthoDB" id="5422202at2"/>
<evidence type="ECO:0000256" key="2">
    <source>
        <dbReference type="SAM" id="MobiDB-lite"/>
    </source>
</evidence>
<evidence type="ECO:0000313" key="3">
    <source>
        <dbReference type="EMBL" id="EON77933.1"/>
    </source>
</evidence>
<keyword evidence="4" id="KW-1185">Reference proteome</keyword>
<dbReference type="STRING" id="1232681.ADIS_1472"/>
<gene>
    <name evidence="3" type="ORF">ADIS_1472</name>
</gene>
<accession>R7ZV73</accession>
<dbReference type="EMBL" id="AQHR01000044">
    <property type="protein sequence ID" value="EON77933.1"/>
    <property type="molecule type" value="Genomic_DNA"/>
</dbReference>
<feature type="compositionally biased region" description="Basic and acidic residues" evidence="2">
    <location>
        <begin position="1"/>
        <end position="13"/>
    </location>
</feature>
<dbReference type="PATRIC" id="fig|1288963.3.peg.1465"/>
<keyword evidence="1" id="KW-0175">Coiled coil</keyword>
<evidence type="ECO:0008006" key="5">
    <source>
        <dbReference type="Google" id="ProtNLM"/>
    </source>
</evidence>
<dbReference type="RefSeq" id="WP_010853615.1">
    <property type="nucleotide sequence ID" value="NZ_AQHR01000044.1"/>
</dbReference>
<dbReference type="Proteomes" id="UP000013909">
    <property type="component" value="Unassembled WGS sequence"/>
</dbReference>